<keyword evidence="3" id="KW-1185">Reference proteome</keyword>
<sequence>MAWLCLTRCWIWHLYSYLLCCGKHVGHLQNRHPPPVHRRVVYCNSNCTQYVPNEAKEAPFPGIYFESVARST</sequence>
<protein>
    <recommendedName>
        <fullName evidence="4">Secreted protein</fullName>
    </recommendedName>
</protein>
<evidence type="ECO:0000313" key="3">
    <source>
        <dbReference type="Proteomes" id="UP000027222"/>
    </source>
</evidence>
<dbReference type="AlphaFoldDB" id="A0A067SN79"/>
<dbReference type="HOGENOM" id="CLU_2722410_0_0_1"/>
<dbReference type="EMBL" id="KL142392">
    <property type="protein sequence ID" value="KDR71447.1"/>
    <property type="molecule type" value="Genomic_DNA"/>
</dbReference>
<reference evidence="3" key="1">
    <citation type="journal article" date="2014" name="Proc. Natl. Acad. Sci. U.S.A.">
        <title>Extensive sampling of basidiomycete genomes demonstrates inadequacy of the white-rot/brown-rot paradigm for wood decay fungi.</title>
        <authorList>
            <person name="Riley R."/>
            <person name="Salamov A.A."/>
            <person name="Brown D.W."/>
            <person name="Nagy L.G."/>
            <person name="Floudas D."/>
            <person name="Held B.W."/>
            <person name="Levasseur A."/>
            <person name="Lombard V."/>
            <person name="Morin E."/>
            <person name="Otillar R."/>
            <person name="Lindquist E.A."/>
            <person name="Sun H."/>
            <person name="LaButti K.M."/>
            <person name="Schmutz J."/>
            <person name="Jabbour D."/>
            <person name="Luo H."/>
            <person name="Baker S.E."/>
            <person name="Pisabarro A.G."/>
            <person name="Walton J.D."/>
            <person name="Blanchette R.A."/>
            <person name="Henrissat B."/>
            <person name="Martin F."/>
            <person name="Cullen D."/>
            <person name="Hibbett D.S."/>
            <person name="Grigoriev I.V."/>
        </authorList>
    </citation>
    <scope>NUCLEOTIDE SEQUENCE [LARGE SCALE GENOMIC DNA]</scope>
    <source>
        <strain evidence="3">CBS 339.88</strain>
    </source>
</reference>
<dbReference type="Proteomes" id="UP000027222">
    <property type="component" value="Unassembled WGS sequence"/>
</dbReference>
<evidence type="ECO:0000256" key="1">
    <source>
        <dbReference type="SAM" id="SignalP"/>
    </source>
</evidence>
<accession>A0A067SN79</accession>
<gene>
    <name evidence="2" type="ORF">GALMADRAFT_253753</name>
</gene>
<evidence type="ECO:0000313" key="2">
    <source>
        <dbReference type="EMBL" id="KDR71447.1"/>
    </source>
</evidence>
<name>A0A067SN79_GALM3</name>
<organism evidence="2 3">
    <name type="scientific">Galerina marginata (strain CBS 339.88)</name>
    <dbReference type="NCBI Taxonomy" id="685588"/>
    <lineage>
        <taxon>Eukaryota</taxon>
        <taxon>Fungi</taxon>
        <taxon>Dikarya</taxon>
        <taxon>Basidiomycota</taxon>
        <taxon>Agaricomycotina</taxon>
        <taxon>Agaricomycetes</taxon>
        <taxon>Agaricomycetidae</taxon>
        <taxon>Agaricales</taxon>
        <taxon>Agaricineae</taxon>
        <taxon>Strophariaceae</taxon>
        <taxon>Galerina</taxon>
    </lineage>
</organism>
<feature type="chain" id="PRO_5001649045" description="Secreted protein" evidence="1">
    <location>
        <begin position="23"/>
        <end position="72"/>
    </location>
</feature>
<keyword evidence="1" id="KW-0732">Signal</keyword>
<proteinExistence type="predicted"/>
<evidence type="ECO:0008006" key="4">
    <source>
        <dbReference type="Google" id="ProtNLM"/>
    </source>
</evidence>
<feature type="signal peptide" evidence="1">
    <location>
        <begin position="1"/>
        <end position="22"/>
    </location>
</feature>